<name>G5IIR2_9FIRM</name>
<dbReference type="PANTHER" id="PTHR43451:SF1">
    <property type="entry name" value="ACETYLTRANSFERASE"/>
    <property type="match status" value="1"/>
</dbReference>
<dbReference type="Pfam" id="PF13673">
    <property type="entry name" value="Acetyltransf_10"/>
    <property type="match status" value="1"/>
</dbReference>
<dbReference type="PATRIC" id="fig|742737.3.peg.3369"/>
<dbReference type="PANTHER" id="PTHR43451">
    <property type="entry name" value="ACETYLTRANSFERASE (GNAT) FAMILY PROTEIN"/>
    <property type="match status" value="1"/>
</dbReference>
<dbReference type="PROSITE" id="PS51186">
    <property type="entry name" value="GNAT"/>
    <property type="match status" value="1"/>
</dbReference>
<dbReference type="InterPro" id="IPR052564">
    <property type="entry name" value="N-acetyltrans/Recomb-assoc"/>
</dbReference>
<dbReference type="InterPro" id="IPR016181">
    <property type="entry name" value="Acyl_CoA_acyltransferase"/>
</dbReference>
<dbReference type="GO" id="GO:0016747">
    <property type="term" value="F:acyltransferase activity, transferring groups other than amino-acyl groups"/>
    <property type="evidence" value="ECO:0007669"/>
    <property type="project" value="InterPro"/>
</dbReference>
<sequence length="152" mass="17463">MNIECADIKELELVTRITQETIKEIYPHYYPKGAVEFFLAHHSQSQIEKDIQSGRVFLLYDDNHHAAGTVTVKNNEICRLFVLPDCQKRGFGKSLLDFAENLLSEQFTTITLDASLPAKSIYLNRGYTITETHSIQTEHGDYLCYDVMEKEV</sequence>
<evidence type="ECO:0000259" key="1">
    <source>
        <dbReference type="PROSITE" id="PS51186"/>
    </source>
</evidence>
<comment type="caution">
    <text evidence="2">The sequence shown here is derived from an EMBL/GenBank/DDBJ whole genome shotgun (WGS) entry which is preliminary data.</text>
</comment>
<dbReference type="Proteomes" id="UP000005384">
    <property type="component" value="Unassembled WGS sequence"/>
</dbReference>
<dbReference type="HOGENOM" id="CLU_087351_4_2_9"/>
<organism evidence="2 3">
    <name type="scientific">Hungatella hathewayi WAL-18680</name>
    <dbReference type="NCBI Taxonomy" id="742737"/>
    <lineage>
        <taxon>Bacteria</taxon>
        <taxon>Bacillati</taxon>
        <taxon>Bacillota</taxon>
        <taxon>Clostridia</taxon>
        <taxon>Lachnospirales</taxon>
        <taxon>Lachnospiraceae</taxon>
        <taxon>Hungatella</taxon>
    </lineage>
</organism>
<dbReference type="CDD" id="cd04301">
    <property type="entry name" value="NAT_SF"/>
    <property type="match status" value="1"/>
</dbReference>
<dbReference type="SUPFAM" id="SSF55729">
    <property type="entry name" value="Acyl-CoA N-acyltransferases (Nat)"/>
    <property type="match status" value="1"/>
</dbReference>
<dbReference type="OrthoDB" id="88131at2"/>
<dbReference type="AlphaFoldDB" id="G5IIR2"/>
<reference evidence="2 3" key="1">
    <citation type="submission" date="2011-08" db="EMBL/GenBank/DDBJ databases">
        <title>The Genome Sequence of Clostridium hathewayi WAL-18680.</title>
        <authorList>
            <consortium name="The Broad Institute Genome Sequencing Platform"/>
            <person name="Earl A."/>
            <person name="Ward D."/>
            <person name="Feldgarden M."/>
            <person name="Gevers D."/>
            <person name="Finegold S.M."/>
            <person name="Summanen P.H."/>
            <person name="Molitoris D.R."/>
            <person name="Song M."/>
            <person name="Daigneault M."/>
            <person name="Allen-Vercoe E."/>
            <person name="Young S.K."/>
            <person name="Zeng Q."/>
            <person name="Gargeya S."/>
            <person name="Fitzgerald M."/>
            <person name="Haas B."/>
            <person name="Abouelleil A."/>
            <person name="Alvarado L."/>
            <person name="Arachchi H.M."/>
            <person name="Berlin A."/>
            <person name="Brown A."/>
            <person name="Chapman S.B."/>
            <person name="Chen Z."/>
            <person name="Dunbar C."/>
            <person name="Freedman E."/>
            <person name="Gearin G."/>
            <person name="Gellesch M."/>
            <person name="Goldberg J."/>
            <person name="Griggs A."/>
            <person name="Gujja S."/>
            <person name="Heiman D."/>
            <person name="Howarth C."/>
            <person name="Larson L."/>
            <person name="Lui A."/>
            <person name="MacDonald P.J.P."/>
            <person name="Montmayeur A."/>
            <person name="Murphy C."/>
            <person name="Neiman D."/>
            <person name="Pearson M."/>
            <person name="Priest M."/>
            <person name="Roberts A."/>
            <person name="Saif S."/>
            <person name="Shea T."/>
            <person name="Shenoy N."/>
            <person name="Sisk P."/>
            <person name="Stolte C."/>
            <person name="Sykes S."/>
            <person name="Wortman J."/>
            <person name="Nusbaum C."/>
            <person name="Birren B."/>
        </authorList>
    </citation>
    <scope>NUCLEOTIDE SEQUENCE [LARGE SCALE GENOMIC DNA]</scope>
    <source>
        <strain evidence="2 3">WAL-18680</strain>
    </source>
</reference>
<protein>
    <recommendedName>
        <fullName evidence="1">N-acetyltransferase domain-containing protein</fullName>
    </recommendedName>
</protein>
<dbReference type="RefSeq" id="WP_006781370.1">
    <property type="nucleotide sequence ID" value="NZ_CP040506.1"/>
</dbReference>
<evidence type="ECO:0000313" key="2">
    <source>
        <dbReference type="EMBL" id="EHI58697.1"/>
    </source>
</evidence>
<dbReference type="InterPro" id="IPR000182">
    <property type="entry name" value="GNAT_dom"/>
</dbReference>
<dbReference type="EMBL" id="ADLN01000092">
    <property type="protein sequence ID" value="EHI58697.1"/>
    <property type="molecule type" value="Genomic_DNA"/>
</dbReference>
<proteinExistence type="predicted"/>
<dbReference type="Gene3D" id="3.40.630.30">
    <property type="match status" value="1"/>
</dbReference>
<evidence type="ECO:0000313" key="3">
    <source>
        <dbReference type="Proteomes" id="UP000005384"/>
    </source>
</evidence>
<accession>G5IIR2</accession>
<feature type="domain" description="N-acetyltransferase" evidence="1">
    <location>
        <begin position="1"/>
        <end position="152"/>
    </location>
</feature>
<keyword evidence="3" id="KW-1185">Reference proteome</keyword>
<gene>
    <name evidence="2" type="ORF">HMPREF9473_03390</name>
</gene>